<name>A0A9D2WP83_9FIRM</name>
<keyword evidence="1" id="KW-0812">Transmembrane</keyword>
<evidence type="ECO:0000256" key="1">
    <source>
        <dbReference type="SAM" id="Phobius"/>
    </source>
</evidence>
<feature type="transmembrane region" description="Helical" evidence="1">
    <location>
        <begin position="40"/>
        <end position="58"/>
    </location>
</feature>
<keyword evidence="3" id="KW-1185">Reference proteome</keyword>
<dbReference type="RefSeq" id="WP_161821612.1">
    <property type="nucleotide sequence ID" value="NZ_LSRS01000003.1"/>
</dbReference>
<accession>A0A9D2WP83</accession>
<sequence length="93" mass="10798">MKKFKPFELVMLLGIWLALIIPLVGYISLLFYPWGEVESYYTLFKSGAIISIVVNFFADFKGKWIENRFLLLLGLIINIPAIYIVLKGMFDFI</sequence>
<gene>
    <name evidence="2" type="ORF">SPSYN_01233</name>
</gene>
<feature type="transmembrane region" description="Helical" evidence="1">
    <location>
        <begin position="12"/>
        <end position="34"/>
    </location>
</feature>
<evidence type="ECO:0000313" key="3">
    <source>
        <dbReference type="Proteomes" id="UP000798488"/>
    </source>
</evidence>
<dbReference type="Proteomes" id="UP000798488">
    <property type="component" value="Unassembled WGS sequence"/>
</dbReference>
<reference evidence="2" key="1">
    <citation type="submission" date="2016-02" db="EMBL/GenBank/DDBJ databases">
        <title>Draft Genome Sequence of Sporotomaculum syntrophicum Strain FB, a Syntrophic Benzoate Degrader.</title>
        <authorList>
            <person name="Nobu M.K."/>
            <person name="Narihiro T."/>
            <person name="Qiu Y.-L."/>
            <person name="Ohashi A."/>
            <person name="Liu W.-T."/>
            <person name="Yuji S."/>
        </authorList>
    </citation>
    <scope>NUCLEOTIDE SEQUENCE</scope>
    <source>
        <strain evidence="2">FB</strain>
    </source>
</reference>
<keyword evidence="1" id="KW-0472">Membrane</keyword>
<evidence type="ECO:0000313" key="2">
    <source>
        <dbReference type="EMBL" id="KAF1085097.1"/>
    </source>
</evidence>
<keyword evidence="1" id="KW-1133">Transmembrane helix</keyword>
<feature type="transmembrane region" description="Helical" evidence="1">
    <location>
        <begin position="70"/>
        <end position="90"/>
    </location>
</feature>
<proteinExistence type="predicted"/>
<dbReference type="AlphaFoldDB" id="A0A9D2WP83"/>
<organism evidence="2 3">
    <name type="scientific">Sporotomaculum syntrophicum</name>
    <dbReference type="NCBI Taxonomy" id="182264"/>
    <lineage>
        <taxon>Bacteria</taxon>
        <taxon>Bacillati</taxon>
        <taxon>Bacillota</taxon>
        <taxon>Clostridia</taxon>
        <taxon>Eubacteriales</taxon>
        <taxon>Desulfallaceae</taxon>
        <taxon>Sporotomaculum</taxon>
    </lineage>
</organism>
<comment type="caution">
    <text evidence="2">The sequence shown here is derived from an EMBL/GenBank/DDBJ whole genome shotgun (WGS) entry which is preliminary data.</text>
</comment>
<dbReference type="EMBL" id="LSRS01000003">
    <property type="protein sequence ID" value="KAF1085097.1"/>
    <property type="molecule type" value="Genomic_DNA"/>
</dbReference>
<protein>
    <submittedName>
        <fullName evidence="2">Uncharacterized protein</fullName>
    </submittedName>
</protein>